<evidence type="ECO:0000313" key="1">
    <source>
        <dbReference type="EMBL" id="RHH09998.1"/>
    </source>
</evidence>
<dbReference type="AlphaFoldDB" id="A0A396BTL9"/>
<evidence type="ECO:0000313" key="2">
    <source>
        <dbReference type="Proteomes" id="UP000266644"/>
    </source>
</evidence>
<dbReference type="RefSeq" id="WP_005822956.1">
    <property type="nucleotide sequence ID" value="NZ_CP036539.1"/>
</dbReference>
<name>A0A396BTL9_BACFG</name>
<dbReference type="EMBL" id="QRJE01000020">
    <property type="protein sequence ID" value="RHH09998.1"/>
    <property type="molecule type" value="Genomic_DNA"/>
</dbReference>
<reference evidence="1 2" key="1">
    <citation type="submission" date="2018-08" db="EMBL/GenBank/DDBJ databases">
        <title>A genome reference for cultivated species of the human gut microbiota.</title>
        <authorList>
            <person name="Zou Y."/>
            <person name="Xue W."/>
            <person name="Luo G."/>
        </authorList>
    </citation>
    <scope>NUCLEOTIDE SEQUENCE [LARGE SCALE GENOMIC DNA]</scope>
    <source>
        <strain evidence="1 2">AM18-6</strain>
    </source>
</reference>
<proteinExistence type="predicted"/>
<accession>A0A396BTL9</accession>
<gene>
    <name evidence="1" type="ORF">DW228_13000</name>
</gene>
<dbReference type="Proteomes" id="UP000266644">
    <property type="component" value="Unassembled WGS sequence"/>
</dbReference>
<evidence type="ECO:0008006" key="3">
    <source>
        <dbReference type="Google" id="ProtNLM"/>
    </source>
</evidence>
<sequence>MKIKKRILTVLAIYAVLFAGYNVYKSQNIRLSSDISLANAEALAFGEFDELDCTSYLGVYQGASSSSSGNTYIHKYRCGGTGTECHARDEIHSYYQGKLSITVQNVAGICR</sequence>
<protein>
    <recommendedName>
        <fullName evidence="3">NVEALA family protein</fullName>
    </recommendedName>
</protein>
<comment type="caution">
    <text evidence="1">The sequence shown here is derived from an EMBL/GenBank/DDBJ whole genome shotgun (WGS) entry which is preliminary data.</text>
</comment>
<organism evidence="1 2">
    <name type="scientific">Bacteroides fragilis</name>
    <dbReference type="NCBI Taxonomy" id="817"/>
    <lineage>
        <taxon>Bacteria</taxon>
        <taxon>Pseudomonadati</taxon>
        <taxon>Bacteroidota</taxon>
        <taxon>Bacteroidia</taxon>
        <taxon>Bacteroidales</taxon>
        <taxon>Bacteroidaceae</taxon>
        <taxon>Bacteroides</taxon>
    </lineage>
</organism>